<keyword evidence="5" id="KW-1185">Reference proteome</keyword>
<dbReference type="SUPFAM" id="SSF52172">
    <property type="entry name" value="CheY-like"/>
    <property type="match status" value="1"/>
</dbReference>
<comment type="caution">
    <text evidence="4">The sequence shown here is derived from an EMBL/GenBank/DDBJ whole genome shotgun (WGS) entry which is preliminary data.</text>
</comment>
<evidence type="ECO:0000313" key="4">
    <source>
        <dbReference type="EMBL" id="GCC50254.1"/>
    </source>
</evidence>
<dbReference type="PANTHER" id="PTHR44591:SF3">
    <property type="entry name" value="RESPONSE REGULATORY DOMAIN-CONTAINING PROTEIN"/>
    <property type="match status" value="1"/>
</dbReference>
<sequence length="137" mass="15845">MKKLVFIVEDNLVQQKMLQVHFEEILGDYAVQTFEHPQDMLPKLKEKPFAVVLDHFFGDKEGKTGLDYLKQLRLSYKSIPVIYYTSLDDESIKAEVMQLGAEQYIIKNSASLVRLKTALDSLHKKDADKGFFKKLFS</sequence>
<dbReference type="Gene3D" id="3.40.50.2300">
    <property type="match status" value="1"/>
</dbReference>
<dbReference type="Proteomes" id="UP000288227">
    <property type="component" value="Unassembled WGS sequence"/>
</dbReference>
<keyword evidence="1 2" id="KW-0597">Phosphoprotein</keyword>
<feature type="modified residue" description="4-aspartylphosphate" evidence="2">
    <location>
        <position position="54"/>
    </location>
</feature>
<name>A0A401U5L2_9BACT</name>
<feature type="domain" description="Response regulatory" evidence="3">
    <location>
        <begin position="4"/>
        <end position="122"/>
    </location>
</feature>
<organism evidence="4 5">
    <name type="scientific">Chryseotalea sanaruensis</name>
    <dbReference type="NCBI Taxonomy" id="2482724"/>
    <lineage>
        <taxon>Bacteria</taxon>
        <taxon>Pseudomonadati</taxon>
        <taxon>Bacteroidota</taxon>
        <taxon>Cytophagia</taxon>
        <taxon>Cytophagales</taxon>
        <taxon>Chryseotaleaceae</taxon>
        <taxon>Chryseotalea</taxon>
    </lineage>
</organism>
<evidence type="ECO:0000313" key="5">
    <source>
        <dbReference type="Proteomes" id="UP000288227"/>
    </source>
</evidence>
<dbReference type="OrthoDB" id="1118837at2"/>
<dbReference type="PANTHER" id="PTHR44591">
    <property type="entry name" value="STRESS RESPONSE REGULATOR PROTEIN 1"/>
    <property type="match status" value="1"/>
</dbReference>
<dbReference type="RefSeq" id="WP_127120901.1">
    <property type="nucleotide sequence ID" value="NZ_BHXQ01000001.1"/>
</dbReference>
<accession>A0A401U5L2</accession>
<dbReference type="CDD" id="cd00156">
    <property type="entry name" value="REC"/>
    <property type="match status" value="1"/>
</dbReference>
<dbReference type="Pfam" id="PF00072">
    <property type="entry name" value="Response_reg"/>
    <property type="match status" value="1"/>
</dbReference>
<dbReference type="EMBL" id="BHXQ01000001">
    <property type="protein sequence ID" value="GCC50254.1"/>
    <property type="molecule type" value="Genomic_DNA"/>
</dbReference>
<gene>
    <name evidence="4" type="ORF">SanaruYs_04690</name>
</gene>
<proteinExistence type="predicted"/>
<dbReference type="AlphaFoldDB" id="A0A401U5L2"/>
<evidence type="ECO:0000256" key="1">
    <source>
        <dbReference type="ARBA" id="ARBA00022553"/>
    </source>
</evidence>
<dbReference type="InterPro" id="IPR050595">
    <property type="entry name" value="Bact_response_regulator"/>
</dbReference>
<evidence type="ECO:0000259" key="3">
    <source>
        <dbReference type="PROSITE" id="PS50110"/>
    </source>
</evidence>
<evidence type="ECO:0000256" key="2">
    <source>
        <dbReference type="PROSITE-ProRule" id="PRU00169"/>
    </source>
</evidence>
<reference evidence="4 5" key="1">
    <citation type="submission" date="2018-11" db="EMBL/GenBank/DDBJ databases">
        <title>Chryseotalea sanarue gen. nov., sp., nov., a member of the family Cytophagaceae, isolated from a brackish lake in Hamamatsu Japan.</title>
        <authorList>
            <person name="Maejima Y."/>
            <person name="Iino T."/>
            <person name="Muraguchi Y."/>
            <person name="Fukuda K."/>
            <person name="Ohkuma M."/>
            <person name="Moriuchi R."/>
            <person name="Dohra H."/>
            <person name="Kimbara K."/>
            <person name="Shintani M."/>
        </authorList>
    </citation>
    <scope>NUCLEOTIDE SEQUENCE [LARGE SCALE GENOMIC DNA]</scope>
    <source>
        <strain evidence="4 5">Ys</strain>
    </source>
</reference>
<dbReference type="InterPro" id="IPR001789">
    <property type="entry name" value="Sig_transdc_resp-reg_receiver"/>
</dbReference>
<protein>
    <recommendedName>
        <fullName evidence="3">Response regulatory domain-containing protein</fullName>
    </recommendedName>
</protein>
<dbReference type="PROSITE" id="PS50110">
    <property type="entry name" value="RESPONSE_REGULATORY"/>
    <property type="match status" value="1"/>
</dbReference>
<dbReference type="InterPro" id="IPR011006">
    <property type="entry name" value="CheY-like_superfamily"/>
</dbReference>
<dbReference type="SMART" id="SM00448">
    <property type="entry name" value="REC"/>
    <property type="match status" value="1"/>
</dbReference>
<dbReference type="GO" id="GO:0000160">
    <property type="term" value="P:phosphorelay signal transduction system"/>
    <property type="evidence" value="ECO:0007669"/>
    <property type="project" value="InterPro"/>
</dbReference>